<name>A0A2V4B4Y3_9PSEU</name>
<dbReference type="InterPro" id="IPR052016">
    <property type="entry name" value="Bact_Sigma-Reg"/>
</dbReference>
<evidence type="ECO:0000256" key="1">
    <source>
        <dbReference type="ARBA" id="ARBA00022801"/>
    </source>
</evidence>
<dbReference type="EMBL" id="MASW01000002">
    <property type="protein sequence ID" value="PXY28448.1"/>
    <property type="molecule type" value="Genomic_DNA"/>
</dbReference>
<accession>A0A2V4B4Y3</accession>
<dbReference type="Pfam" id="PF07228">
    <property type="entry name" value="SpoIIE"/>
    <property type="match status" value="1"/>
</dbReference>
<dbReference type="Gene3D" id="3.60.40.10">
    <property type="entry name" value="PPM-type phosphatase domain"/>
    <property type="match status" value="1"/>
</dbReference>
<evidence type="ECO:0000313" key="3">
    <source>
        <dbReference type="EMBL" id="PXY28448.1"/>
    </source>
</evidence>
<dbReference type="AlphaFoldDB" id="A0A2V4B4Y3"/>
<dbReference type="InterPro" id="IPR001932">
    <property type="entry name" value="PPM-type_phosphatase-like_dom"/>
</dbReference>
<sequence>MAGSRWDVVPVPVVVVDDGLVRAVNPAARSVLPAAQPDGAPATVAPEWLRSAQERAAGSPDRPAEAAGGWLGQRSFVAHPVREGGSVTWFLVEDTDARRANAALEAERRRASVLAEVSSVLQASLNPQRCRETAAELAARHLADAALVIAPSPRRRLPMTVCVRGGAPRSLHVEVDPEELPGLPEALRGFPPVPSRWVDPAAVPSWAVPEAFGELGSLVVTPLPGHGVPAGALVLLRGAGHGVFSDEEDAFARIFAARAGAAMSAARLLAEQSQITDTLMRDLLPSAPRRIAGVEFAGGFRAAEDTEHIGGDFYDVHPGAGPHGDESLAVLGDVCGKGLSAAVLTGKIRNTVHALLPMADDHERMLRVLNGALNTLSPKRFATLVLASARRTAGGVRLRLTCAGHLPPLVLRLDGRVEECRSRGTLVGALPEIEAVTDTVLLAPGETCVLFTDGIVECRGGPMGGEQFGEDRLRQALAGCTGMPAEAVVERVQMLASDWVGRGLHDDMAVLVVAAPREPVT</sequence>
<dbReference type="SUPFAM" id="SSF81606">
    <property type="entry name" value="PP2C-like"/>
    <property type="match status" value="1"/>
</dbReference>
<dbReference type="SUPFAM" id="SSF55781">
    <property type="entry name" value="GAF domain-like"/>
    <property type="match status" value="1"/>
</dbReference>
<dbReference type="Gene3D" id="3.30.450.40">
    <property type="match status" value="1"/>
</dbReference>
<evidence type="ECO:0000313" key="4">
    <source>
        <dbReference type="Proteomes" id="UP000249915"/>
    </source>
</evidence>
<organism evidence="3 4">
    <name type="scientific">Prauserella muralis</name>
    <dbReference type="NCBI Taxonomy" id="588067"/>
    <lineage>
        <taxon>Bacteria</taxon>
        <taxon>Bacillati</taxon>
        <taxon>Actinomycetota</taxon>
        <taxon>Actinomycetes</taxon>
        <taxon>Pseudonocardiales</taxon>
        <taxon>Pseudonocardiaceae</taxon>
        <taxon>Prauserella</taxon>
    </lineage>
</organism>
<evidence type="ECO:0000259" key="2">
    <source>
        <dbReference type="SMART" id="SM00331"/>
    </source>
</evidence>
<protein>
    <submittedName>
        <fullName evidence="3">Serine/threonine protein phosphatase</fullName>
    </submittedName>
</protein>
<gene>
    <name evidence="3" type="ORF">BAY60_16370</name>
</gene>
<dbReference type="Proteomes" id="UP000249915">
    <property type="component" value="Unassembled WGS sequence"/>
</dbReference>
<dbReference type="InterPro" id="IPR036457">
    <property type="entry name" value="PPM-type-like_dom_sf"/>
</dbReference>
<dbReference type="GO" id="GO:0016791">
    <property type="term" value="F:phosphatase activity"/>
    <property type="evidence" value="ECO:0007669"/>
    <property type="project" value="TreeGrafter"/>
</dbReference>
<dbReference type="PANTHER" id="PTHR43156">
    <property type="entry name" value="STAGE II SPORULATION PROTEIN E-RELATED"/>
    <property type="match status" value="1"/>
</dbReference>
<keyword evidence="1" id="KW-0378">Hydrolase</keyword>
<dbReference type="PANTHER" id="PTHR43156:SF2">
    <property type="entry name" value="STAGE II SPORULATION PROTEIN E"/>
    <property type="match status" value="1"/>
</dbReference>
<proteinExistence type="predicted"/>
<reference evidence="3 4" key="1">
    <citation type="submission" date="2016-07" db="EMBL/GenBank/DDBJ databases">
        <title>Draft genome sequence of Prauserella muralis DSM 45305, isolated from a mould-covered wall in an indoor environment.</title>
        <authorList>
            <person name="Ruckert C."/>
            <person name="Albersmeier A."/>
            <person name="Jiang C.-L."/>
            <person name="Jiang Y."/>
            <person name="Kalinowski J."/>
            <person name="Schneider O."/>
            <person name="Winkler A."/>
            <person name="Zotchev S.B."/>
        </authorList>
    </citation>
    <scope>NUCLEOTIDE SEQUENCE [LARGE SCALE GENOMIC DNA]</scope>
    <source>
        <strain evidence="3 4">DSM 45305</strain>
    </source>
</reference>
<keyword evidence="4" id="KW-1185">Reference proteome</keyword>
<dbReference type="SMART" id="SM00331">
    <property type="entry name" value="PP2C_SIG"/>
    <property type="match status" value="1"/>
</dbReference>
<comment type="caution">
    <text evidence="3">The sequence shown here is derived from an EMBL/GenBank/DDBJ whole genome shotgun (WGS) entry which is preliminary data.</text>
</comment>
<feature type="domain" description="PPM-type phosphatase" evidence="2">
    <location>
        <begin position="291"/>
        <end position="515"/>
    </location>
</feature>
<dbReference type="InterPro" id="IPR029016">
    <property type="entry name" value="GAF-like_dom_sf"/>
</dbReference>